<feature type="transmembrane region" description="Helical" evidence="9">
    <location>
        <begin position="38"/>
        <end position="59"/>
    </location>
</feature>
<evidence type="ECO:0000256" key="5">
    <source>
        <dbReference type="ARBA" id="ARBA00022692"/>
    </source>
</evidence>
<dbReference type="PANTHER" id="PTHR23517:SF3">
    <property type="entry name" value="INTEGRAL MEMBRANE TRANSPORT PROTEIN"/>
    <property type="match status" value="1"/>
</dbReference>
<dbReference type="SUPFAM" id="SSF103473">
    <property type="entry name" value="MFS general substrate transporter"/>
    <property type="match status" value="1"/>
</dbReference>
<dbReference type="GO" id="GO:0022857">
    <property type="term" value="F:transmembrane transporter activity"/>
    <property type="evidence" value="ECO:0007669"/>
    <property type="project" value="InterPro"/>
</dbReference>
<dbReference type="PRINTS" id="PR01035">
    <property type="entry name" value="TCRTETA"/>
</dbReference>
<feature type="compositionally biased region" description="Gly residues" evidence="8">
    <location>
        <begin position="401"/>
        <end position="411"/>
    </location>
</feature>
<dbReference type="GO" id="GO:0005886">
    <property type="term" value="C:plasma membrane"/>
    <property type="evidence" value="ECO:0007669"/>
    <property type="project" value="UniProtKB-SubCell"/>
</dbReference>
<name>A0A127A2F9_9MICC</name>
<dbReference type="RefSeq" id="WP_084249478.1">
    <property type="nucleotide sequence ID" value="NZ_BJMO01000044.1"/>
</dbReference>
<keyword evidence="12" id="KW-1185">Reference proteome</keyword>
<dbReference type="Proteomes" id="UP000070134">
    <property type="component" value="Chromosome"/>
</dbReference>
<dbReference type="EMBL" id="CP014518">
    <property type="protein sequence ID" value="AMM33071.1"/>
    <property type="molecule type" value="Genomic_DNA"/>
</dbReference>
<evidence type="ECO:0000256" key="1">
    <source>
        <dbReference type="ARBA" id="ARBA00004651"/>
    </source>
</evidence>
<dbReference type="InterPro" id="IPR001958">
    <property type="entry name" value="Tet-R_TetA/multi-R_MdtG-like"/>
</dbReference>
<keyword evidence="3" id="KW-0813">Transport</keyword>
<keyword evidence="7 9" id="KW-0472">Membrane</keyword>
<feature type="transmembrane region" description="Helical" evidence="9">
    <location>
        <begin position="140"/>
        <end position="162"/>
    </location>
</feature>
<feature type="transmembrane region" description="Helical" evidence="9">
    <location>
        <begin position="369"/>
        <end position="388"/>
    </location>
</feature>
<keyword evidence="5 9" id="KW-0812">Transmembrane</keyword>
<dbReference type="KEGG" id="satk:SA2016_2402"/>
<comment type="similarity">
    <text evidence="2">Belongs to the major facilitator superfamily. TCR/Tet family.</text>
</comment>
<dbReference type="PROSITE" id="PS50850">
    <property type="entry name" value="MFS"/>
    <property type="match status" value="1"/>
</dbReference>
<feature type="transmembrane region" description="Helical" evidence="9">
    <location>
        <begin position="168"/>
        <end position="186"/>
    </location>
</feature>
<proteinExistence type="inferred from homology"/>
<feature type="transmembrane region" description="Helical" evidence="9">
    <location>
        <begin position="79"/>
        <end position="98"/>
    </location>
</feature>
<dbReference type="InterPro" id="IPR005829">
    <property type="entry name" value="Sugar_transporter_CS"/>
</dbReference>
<dbReference type="OrthoDB" id="9793283at2"/>
<dbReference type="InterPro" id="IPR050171">
    <property type="entry name" value="MFS_Transporters"/>
</dbReference>
<evidence type="ECO:0000256" key="8">
    <source>
        <dbReference type="SAM" id="MobiDB-lite"/>
    </source>
</evidence>
<dbReference type="PATRIC" id="fig|37927.3.peg.2472"/>
<feature type="transmembrane region" description="Helical" evidence="9">
    <location>
        <begin position="251"/>
        <end position="269"/>
    </location>
</feature>
<evidence type="ECO:0000256" key="6">
    <source>
        <dbReference type="ARBA" id="ARBA00022989"/>
    </source>
</evidence>
<dbReference type="CDD" id="cd17325">
    <property type="entry name" value="MFS_MdtG_SLC18_like"/>
    <property type="match status" value="1"/>
</dbReference>
<feature type="transmembrane region" description="Helical" evidence="9">
    <location>
        <begin position="226"/>
        <end position="245"/>
    </location>
</feature>
<dbReference type="InterPro" id="IPR036259">
    <property type="entry name" value="MFS_trans_sf"/>
</dbReference>
<gene>
    <name evidence="11" type="ORF">SA2016_2402</name>
</gene>
<comment type="subcellular location">
    <subcellularLocation>
        <location evidence="1">Cell membrane</location>
        <topology evidence="1">Multi-pass membrane protein</topology>
    </subcellularLocation>
</comment>
<keyword evidence="6 9" id="KW-1133">Transmembrane helix</keyword>
<dbReference type="STRING" id="37927.SA2016_2402"/>
<dbReference type="AlphaFoldDB" id="A0A127A2F9"/>
<evidence type="ECO:0000256" key="7">
    <source>
        <dbReference type="ARBA" id="ARBA00023136"/>
    </source>
</evidence>
<dbReference type="InterPro" id="IPR020846">
    <property type="entry name" value="MFS_dom"/>
</dbReference>
<evidence type="ECO:0000256" key="3">
    <source>
        <dbReference type="ARBA" id="ARBA00022448"/>
    </source>
</evidence>
<feature type="transmembrane region" description="Helical" evidence="9">
    <location>
        <begin position="104"/>
        <end position="128"/>
    </location>
</feature>
<feature type="transmembrane region" description="Helical" evidence="9">
    <location>
        <begin position="12"/>
        <end position="32"/>
    </location>
</feature>
<sequence length="424" mass="41805">MPRTSPRTPVPRDVWVLVAAAFVIAVGFGLVAPVLPQLATSFGVGATAASVIVSAFALARLVLAPTAGALVDRLGERPVYVTGLLLVAASSAACAFAPDYWTLLAVRGLGGIGSTMFTISASGLIVRLAPPDARGRVSGLYAASFLLGNIAGPVIGGLLASFGLRVPFLVYAGALVVAAAVVHSFLGRRSAAPAHTGAAARPQLLLADALAHAPYRAAVGSNFANGWAALGIRMALVPLFATAALGAGPQAAGLALALYAGGTAAALTFSGRLVDRWGRRPVAVVGLVGTALPTAFLGMSGSEPVFLALSVAAGFGAGFLGPSLQATVADTIGSGRSGGRPLAVFQMASDVGSILGPLAAGALADGIGYGWAFAVSGACLLAAVPLWATRTPASAPAAGPVEGGVECGVEGGSEDVAAERPEAP</sequence>
<evidence type="ECO:0000256" key="2">
    <source>
        <dbReference type="ARBA" id="ARBA00007520"/>
    </source>
</evidence>
<organism evidence="11 12">
    <name type="scientific">Sinomonas atrocyanea</name>
    <dbReference type="NCBI Taxonomy" id="37927"/>
    <lineage>
        <taxon>Bacteria</taxon>
        <taxon>Bacillati</taxon>
        <taxon>Actinomycetota</taxon>
        <taxon>Actinomycetes</taxon>
        <taxon>Micrococcales</taxon>
        <taxon>Micrococcaceae</taxon>
        <taxon>Sinomonas</taxon>
    </lineage>
</organism>
<dbReference type="PROSITE" id="PS00216">
    <property type="entry name" value="SUGAR_TRANSPORT_1"/>
    <property type="match status" value="1"/>
</dbReference>
<evidence type="ECO:0000256" key="4">
    <source>
        <dbReference type="ARBA" id="ARBA00022475"/>
    </source>
</evidence>
<reference evidence="11 12" key="1">
    <citation type="submission" date="2016-02" db="EMBL/GenBank/DDBJ databases">
        <title>Complete genome of Sinomonas atrocyanea KCTC 3377.</title>
        <authorList>
            <person name="Kim K.M."/>
        </authorList>
    </citation>
    <scope>NUCLEOTIDE SEQUENCE [LARGE SCALE GENOMIC DNA]</scope>
    <source>
        <strain evidence="11 12">KCTC 3377</strain>
    </source>
</reference>
<protein>
    <submittedName>
        <fullName evidence="11">Putative transmembrane efflux protein (MFS)</fullName>
    </submittedName>
</protein>
<evidence type="ECO:0000313" key="11">
    <source>
        <dbReference type="EMBL" id="AMM33071.1"/>
    </source>
</evidence>
<feature type="transmembrane region" description="Helical" evidence="9">
    <location>
        <begin position="281"/>
        <end position="299"/>
    </location>
</feature>
<feature type="domain" description="Major facilitator superfamily (MFS) profile" evidence="10">
    <location>
        <begin position="13"/>
        <end position="395"/>
    </location>
</feature>
<evidence type="ECO:0000313" key="12">
    <source>
        <dbReference type="Proteomes" id="UP000070134"/>
    </source>
</evidence>
<dbReference type="PANTHER" id="PTHR23517">
    <property type="entry name" value="RESISTANCE PROTEIN MDTM, PUTATIVE-RELATED-RELATED"/>
    <property type="match status" value="1"/>
</dbReference>
<dbReference type="Gene3D" id="1.20.1250.20">
    <property type="entry name" value="MFS general substrate transporter like domains"/>
    <property type="match status" value="2"/>
</dbReference>
<dbReference type="InterPro" id="IPR011701">
    <property type="entry name" value="MFS"/>
</dbReference>
<feature type="region of interest" description="Disordered" evidence="8">
    <location>
        <begin position="395"/>
        <end position="424"/>
    </location>
</feature>
<accession>A0A127A2F9</accession>
<dbReference type="Pfam" id="PF07690">
    <property type="entry name" value="MFS_1"/>
    <property type="match status" value="2"/>
</dbReference>
<evidence type="ECO:0000259" key="10">
    <source>
        <dbReference type="PROSITE" id="PS50850"/>
    </source>
</evidence>
<evidence type="ECO:0000256" key="9">
    <source>
        <dbReference type="SAM" id="Phobius"/>
    </source>
</evidence>
<keyword evidence="4" id="KW-1003">Cell membrane</keyword>